<dbReference type="Gene3D" id="3.40.50.150">
    <property type="entry name" value="Vaccinia Virus protein VP39"/>
    <property type="match status" value="1"/>
</dbReference>
<feature type="domain" description="Methyltransferase" evidence="1">
    <location>
        <begin position="9"/>
        <end position="101"/>
    </location>
</feature>
<dbReference type="PANTHER" id="PTHR43591">
    <property type="entry name" value="METHYLTRANSFERASE"/>
    <property type="match status" value="1"/>
</dbReference>
<dbReference type="InterPro" id="IPR041698">
    <property type="entry name" value="Methyltransf_25"/>
</dbReference>
<dbReference type="AlphaFoldDB" id="A0AAD5STH7"/>
<name>A0AAD5STH7_9FUNG</name>
<evidence type="ECO:0000259" key="1">
    <source>
        <dbReference type="Pfam" id="PF13649"/>
    </source>
</evidence>
<dbReference type="InterPro" id="IPR029063">
    <property type="entry name" value="SAM-dependent_MTases_sf"/>
</dbReference>
<reference evidence="2" key="1">
    <citation type="submission" date="2020-05" db="EMBL/GenBank/DDBJ databases">
        <title>Phylogenomic resolution of chytrid fungi.</title>
        <authorList>
            <person name="Stajich J.E."/>
            <person name="Amses K."/>
            <person name="Simmons R."/>
            <person name="Seto K."/>
            <person name="Myers J."/>
            <person name="Bonds A."/>
            <person name="Quandt C.A."/>
            <person name="Barry K."/>
            <person name="Liu P."/>
            <person name="Grigoriev I."/>
            <person name="Longcore J.E."/>
            <person name="James T.Y."/>
        </authorList>
    </citation>
    <scope>NUCLEOTIDE SEQUENCE</scope>
    <source>
        <strain evidence="2">JEL0513</strain>
    </source>
</reference>
<dbReference type="PANTHER" id="PTHR43591:SF24">
    <property type="entry name" value="2-METHOXY-6-POLYPRENYL-1,4-BENZOQUINOL METHYLASE, MITOCHONDRIAL"/>
    <property type="match status" value="1"/>
</dbReference>
<organism evidence="2 3">
    <name type="scientific">Physocladia obscura</name>
    <dbReference type="NCBI Taxonomy" id="109957"/>
    <lineage>
        <taxon>Eukaryota</taxon>
        <taxon>Fungi</taxon>
        <taxon>Fungi incertae sedis</taxon>
        <taxon>Chytridiomycota</taxon>
        <taxon>Chytridiomycota incertae sedis</taxon>
        <taxon>Chytridiomycetes</taxon>
        <taxon>Chytridiales</taxon>
        <taxon>Chytriomycetaceae</taxon>
        <taxon>Physocladia</taxon>
    </lineage>
</organism>
<dbReference type="GO" id="GO:0008168">
    <property type="term" value="F:methyltransferase activity"/>
    <property type="evidence" value="ECO:0007669"/>
    <property type="project" value="TreeGrafter"/>
</dbReference>
<dbReference type="EMBL" id="JADGJH010002303">
    <property type="protein sequence ID" value="KAJ3100125.1"/>
    <property type="molecule type" value="Genomic_DNA"/>
</dbReference>
<dbReference type="CDD" id="cd02440">
    <property type="entry name" value="AdoMet_MTases"/>
    <property type="match status" value="1"/>
</dbReference>
<dbReference type="Pfam" id="PF13649">
    <property type="entry name" value="Methyltransf_25"/>
    <property type="match status" value="1"/>
</dbReference>
<keyword evidence="3" id="KW-1185">Reference proteome</keyword>
<dbReference type="SUPFAM" id="SSF53335">
    <property type="entry name" value="S-adenosyl-L-methionine-dependent methyltransferases"/>
    <property type="match status" value="1"/>
</dbReference>
<accession>A0AAD5STH7</accession>
<proteinExistence type="predicted"/>
<protein>
    <recommendedName>
        <fullName evidence="1">Methyltransferase domain-containing protein</fullName>
    </recommendedName>
</protein>
<comment type="caution">
    <text evidence="2">The sequence shown here is derived from an EMBL/GenBank/DDBJ whole genome shotgun (WGS) entry which is preliminary data.</text>
</comment>
<sequence length="108" mass="11958">MKTPGVKTLDVGCANGWWLDSINKTYPSAELYGVDIATDVITAALKRLPAAKFSFANVAVGLPFDNDTFDYTHQRQLCLGLQKEEFPLAIQELIRVTKNGGWIELVEV</sequence>
<evidence type="ECO:0000313" key="3">
    <source>
        <dbReference type="Proteomes" id="UP001211907"/>
    </source>
</evidence>
<evidence type="ECO:0000313" key="2">
    <source>
        <dbReference type="EMBL" id="KAJ3100125.1"/>
    </source>
</evidence>
<gene>
    <name evidence="2" type="ORF">HK100_004771</name>
</gene>
<dbReference type="Proteomes" id="UP001211907">
    <property type="component" value="Unassembled WGS sequence"/>
</dbReference>